<dbReference type="AlphaFoldDB" id="G3J677"/>
<accession>G3J677</accession>
<dbReference type="EMBL" id="JH126399">
    <property type="protein sequence ID" value="EGX96976.1"/>
    <property type="molecule type" value="Genomic_DNA"/>
</dbReference>
<dbReference type="InParanoid" id="G3J677"/>
<evidence type="ECO:0000313" key="2">
    <source>
        <dbReference type="Proteomes" id="UP000001610"/>
    </source>
</evidence>
<dbReference type="KEGG" id="cmt:CCM_01635"/>
<reference evidence="1 2" key="1">
    <citation type="journal article" date="2011" name="Genome Biol.">
        <title>Genome sequence of the insect pathogenic fungus Cordyceps militaris, a valued traditional Chinese medicine.</title>
        <authorList>
            <person name="Zheng P."/>
            <person name="Xia Y."/>
            <person name="Xiao G."/>
            <person name="Xiong C."/>
            <person name="Hu X."/>
            <person name="Zhang S."/>
            <person name="Zheng H."/>
            <person name="Huang Y."/>
            <person name="Zhou Y."/>
            <person name="Wang S."/>
            <person name="Zhao G.P."/>
            <person name="Liu X."/>
            <person name="St Leger R.J."/>
            <person name="Wang C."/>
        </authorList>
    </citation>
    <scope>NUCLEOTIDE SEQUENCE [LARGE SCALE GENOMIC DNA]</scope>
    <source>
        <strain evidence="1 2">CM01</strain>
    </source>
</reference>
<proteinExistence type="predicted"/>
<protein>
    <submittedName>
        <fullName evidence="1">Uncharacterized protein</fullName>
    </submittedName>
</protein>
<organism evidence="1 2">
    <name type="scientific">Cordyceps militaris (strain CM01)</name>
    <name type="common">Caterpillar fungus</name>
    <dbReference type="NCBI Taxonomy" id="983644"/>
    <lineage>
        <taxon>Eukaryota</taxon>
        <taxon>Fungi</taxon>
        <taxon>Dikarya</taxon>
        <taxon>Ascomycota</taxon>
        <taxon>Pezizomycotina</taxon>
        <taxon>Sordariomycetes</taxon>
        <taxon>Hypocreomycetidae</taxon>
        <taxon>Hypocreales</taxon>
        <taxon>Cordycipitaceae</taxon>
        <taxon>Cordyceps</taxon>
    </lineage>
</organism>
<dbReference type="VEuPathDB" id="FungiDB:CCM_01635"/>
<gene>
    <name evidence="1" type="ORF">CCM_01635</name>
</gene>
<dbReference type="HOGENOM" id="CLU_906186_0_0_1"/>
<dbReference type="Proteomes" id="UP000001610">
    <property type="component" value="Unassembled WGS sequence"/>
</dbReference>
<dbReference type="RefSeq" id="XP_006666853.1">
    <property type="nucleotide sequence ID" value="XM_006666790.1"/>
</dbReference>
<dbReference type="GeneID" id="18163665"/>
<evidence type="ECO:0000313" key="1">
    <source>
        <dbReference type="EMBL" id="EGX96976.1"/>
    </source>
</evidence>
<keyword evidence="2" id="KW-1185">Reference proteome</keyword>
<name>G3J677_CORMM</name>
<sequence>MRTRHQDIWSDLSNSISEGGLFLLRPRPSLVEGTKQPQQLVAEGIFGGRRIMRIMQLNPHLCESAVLAQTLFDLHGVEPSGLNRKPVDLGAWSRLLLRRDEDVRHEAEARPRRHDGDTAGLERATNLARARRGVVVKHEAHVGDAVRKGAVREAECLPGHDGRRAAAGDAERRKLGGRQGHHLFDGIDGVDDGNGGVAAAALPAPRNDFFGYNGRAARIVQDDGVARRGKEAMESLELQHAARDGARAAAGRALVCIGERVEMLSAGGLRSLGWLLLGRHEGLYISGYGHTRRRFFRSSGTEEQCAR</sequence>